<accession>A0ABR9D190</accession>
<evidence type="ECO:0000313" key="2">
    <source>
        <dbReference type="Proteomes" id="UP000652176"/>
    </source>
</evidence>
<dbReference type="RefSeq" id="WP_192375202.1">
    <property type="nucleotide sequence ID" value="NZ_CAJHIV010000001.1"/>
</dbReference>
<reference evidence="1 2" key="1">
    <citation type="submission" date="2020-09" db="EMBL/GenBank/DDBJ databases">
        <title>Methylomonas albis sp. nov. and Methylomonas fluvii sp. nov.: Two cold-adapted methanotrophs from the River Elbe and an amended description of Methylovulum psychrotolerans strain Eb1.</title>
        <authorList>
            <person name="Bussmann I.K."/>
            <person name="Klings K.-W."/>
            <person name="Warnstedt J."/>
            <person name="Hoppert M."/>
            <person name="Saborowski A."/>
            <person name="Horn F."/>
            <person name="Liebner S."/>
        </authorList>
    </citation>
    <scope>NUCLEOTIDE SEQUENCE [LARGE SCALE GENOMIC DNA]</scope>
    <source>
        <strain evidence="1 2">EbA</strain>
    </source>
</reference>
<protein>
    <recommendedName>
        <fullName evidence="3">SPOR domain-containing protein</fullName>
    </recommendedName>
</protein>
<proteinExistence type="predicted"/>
<sequence length="249" mass="27676">MKALFFLLCLLNVLVFFWELHFGALTKSVEPPSNVPKLILLSERQTARRGAQISAYLDNSAAELQAKQVTDILQRLNRPPAVSNFKARSQTASSIGAGRQRAVTNNCYEAGPFNDQNAAQRWANAEHLSVFKPVYKSIILATDFQIYYPAAKDAEQSRINKLMLKAKGFADVWPITDGEVKGAISLGVFNERPRAMLYKNQLAEQGVKAEIRQRNKTREELFIRFTATPGATKKAATRLSAGDCGNVLK</sequence>
<dbReference type="Proteomes" id="UP000652176">
    <property type="component" value="Unassembled WGS sequence"/>
</dbReference>
<organism evidence="1 2">
    <name type="scientific">Methylomonas albis</name>
    <dbReference type="NCBI Taxonomy" id="1854563"/>
    <lineage>
        <taxon>Bacteria</taxon>
        <taxon>Pseudomonadati</taxon>
        <taxon>Pseudomonadota</taxon>
        <taxon>Gammaproteobacteria</taxon>
        <taxon>Methylococcales</taxon>
        <taxon>Methylococcaceae</taxon>
        <taxon>Methylomonas</taxon>
    </lineage>
</organism>
<keyword evidence="2" id="KW-1185">Reference proteome</keyword>
<evidence type="ECO:0008006" key="3">
    <source>
        <dbReference type="Google" id="ProtNLM"/>
    </source>
</evidence>
<name>A0ABR9D190_9GAMM</name>
<comment type="caution">
    <text evidence="1">The sequence shown here is derived from an EMBL/GenBank/DDBJ whole genome shotgun (WGS) entry which is preliminary data.</text>
</comment>
<dbReference type="EMBL" id="JACXSS010000001">
    <property type="protein sequence ID" value="MBD9356885.1"/>
    <property type="molecule type" value="Genomic_DNA"/>
</dbReference>
<gene>
    <name evidence="1" type="ORF">IE877_13535</name>
</gene>
<evidence type="ECO:0000313" key="1">
    <source>
        <dbReference type="EMBL" id="MBD9356885.1"/>
    </source>
</evidence>